<dbReference type="AlphaFoldDB" id="A0A1M5U9V7"/>
<dbReference type="InterPro" id="IPR008969">
    <property type="entry name" value="CarboxyPept-like_regulatory"/>
</dbReference>
<evidence type="ECO:0000313" key="3">
    <source>
        <dbReference type="Proteomes" id="UP000184384"/>
    </source>
</evidence>
<dbReference type="RefSeq" id="WP_072946161.1">
    <property type="nucleotide sequence ID" value="NZ_FQWO01000019.1"/>
</dbReference>
<dbReference type="SUPFAM" id="SSF49464">
    <property type="entry name" value="Carboxypeptidase regulatory domain-like"/>
    <property type="match status" value="1"/>
</dbReference>
<reference evidence="3" key="1">
    <citation type="submission" date="2016-11" db="EMBL/GenBank/DDBJ databases">
        <authorList>
            <person name="Varghese N."/>
            <person name="Submissions S."/>
        </authorList>
    </citation>
    <scope>NUCLEOTIDE SEQUENCE [LARGE SCALE GENOMIC DNA]</scope>
    <source>
        <strain evidence="3">DSM 19729</strain>
    </source>
</reference>
<name>A0A1M5U9V7_9FLAO</name>
<reference evidence="1 4" key="3">
    <citation type="submission" date="2018-03" db="EMBL/GenBank/DDBJ databases">
        <title>Genomic Encyclopedia of Archaeal and Bacterial Type Strains, Phase II (KMG-II): from individual species to whole genera.</title>
        <authorList>
            <person name="Goeker M."/>
        </authorList>
    </citation>
    <scope>NUCLEOTIDE SEQUENCE [LARGE SCALE GENOMIC DNA]</scope>
    <source>
        <strain evidence="1 4">DSM 17797</strain>
    </source>
</reference>
<keyword evidence="4" id="KW-1185">Reference proteome</keyword>
<gene>
    <name evidence="1" type="ORF">BC624_11710</name>
    <name evidence="2" type="ORF">SAMN05443373_11910</name>
</gene>
<evidence type="ECO:0000313" key="4">
    <source>
        <dbReference type="Proteomes" id="UP000237771"/>
    </source>
</evidence>
<evidence type="ECO:0000313" key="1">
    <source>
        <dbReference type="EMBL" id="PRZ19388.1"/>
    </source>
</evidence>
<evidence type="ECO:0008006" key="5">
    <source>
        <dbReference type="Google" id="ProtNLM"/>
    </source>
</evidence>
<dbReference type="EMBL" id="PVUB01000017">
    <property type="protein sequence ID" value="PRZ19388.1"/>
    <property type="molecule type" value="Genomic_DNA"/>
</dbReference>
<dbReference type="OrthoDB" id="1359739at2"/>
<dbReference type="EMBL" id="FQWO01000019">
    <property type="protein sequence ID" value="SHH59473.1"/>
    <property type="molecule type" value="Genomic_DNA"/>
</dbReference>
<reference evidence="2" key="2">
    <citation type="submission" date="2016-11" db="EMBL/GenBank/DDBJ databases">
        <authorList>
            <person name="Jaros S."/>
            <person name="Januszkiewicz K."/>
            <person name="Wedrychowicz H."/>
        </authorList>
    </citation>
    <scope>NUCLEOTIDE SEQUENCE [LARGE SCALE GENOMIC DNA]</scope>
    <source>
        <strain evidence="2">DSM 19729</strain>
    </source>
</reference>
<protein>
    <recommendedName>
        <fullName evidence="5">Carboxypeptidase regulatory-like domain-containing protein</fullName>
    </recommendedName>
</protein>
<accession>A0A1M5U9V7</accession>
<organism evidence="2 3">
    <name type="scientific">Flavobacterium granuli</name>
    <dbReference type="NCBI Taxonomy" id="280093"/>
    <lineage>
        <taxon>Bacteria</taxon>
        <taxon>Pseudomonadati</taxon>
        <taxon>Bacteroidota</taxon>
        <taxon>Flavobacteriia</taxon>
        <taxon>Flavobacteriales</taxon>
        <taxon>Flavobacteriaceae</taxon>
        <taxon>Flavobacterium</taxon>
    </lineage>
</organism>
<dbReference type="Proteomes" id="UP000184384">
    <property type="component" value="Unassembled WGS sequence"/>
</dbReference>
<proteinExistence type="predicted"/>
<evidence type="ECO:0000313" key="2">
    <source>
        <dbReference type="EMBL" id="SHH59473.1"/>
    </source>
</evidence>
<dbReference type="Proteomes" id="UP000237771">
    <property type="component" value="Unassembled WGS sequence"/>
</dbReference>
<sequence>MKKSTKIFFLILLILIIGIFIHPQKVIYEANVEGKVIDENNKPVINATVYRIEKEYYINEKIGSNESRDLRTESVKTDKNGNFKFYEKSKIDWFHTPLDLPIGYCYAEFEIEKSGYEFYKTKFGDFEQYRIENCYACEKVLFKPIITLKSLKENRNTKLN</sequence>